<keyword evidence="1" id="KW-0118">Viral capsid assembly</keyword>
<dbReference type="InterPro" id="IPR006427">
    <property type="entry name" value="Portal_HK97"/>
</dbReference>
<dbReference type="Proteomes" id="UP001218377">
    <property type="component" value="Segment"/>
</dbReference>
<sequence>MRIRVRGSGSLMAAAGDLTDQAVRRHGVGLMSDPNHWMVRQVGGVRTRAGVTINEHSAMTLPAAFSAIRTIANAMAMVPCQLMRRAINPATGRLETHPATDHRLYNIVARRPNERTTSHRWRQTTFGHAVGWGNGYSEIERNGRGEALGVWQLLPDRTAPELRDGNLRYRTTVEGRQFSLPHDDVLHFAGMGWDGFTGYSPIALAREALGLGKATEAFGASFFANDARSGGVLIHPGKLSDPAKDRVRDGFESQGGLENAHRIKVLEEGMKFVPTTIPPEDAQFLATQEFTVAQVARMFGVPLFLLHSHEKSTSWGSGLEEMGNSFVTYTLANWAVSAEQEMDAKLLTEEERASGLYFKFNFNAFLRGNVTARTAFYKAAINDGWMDPDEAREKEDMNARGGDASKLRIPLNVRLEGEPPPEKTAPAKQPAPADNGDTPDE</sequence>
<dbReference type="InterPro" id="IPR006944">
    <property type="entry name" value="Phage/GTA_portal"/>
</dbReference>
<keyword evidence="6" id="KW-1185">Reference proteome</keyword>
<evidence type="ECO:0000256" key="4">
    <source>
        <dbReference type="SAM" id="MobiDB-lite"/>
    </source>
</evidence>
<dbReference type="Pfam" id="PF04860">
    <property type="entry name" value="Phage_portal"/>
    <property type="match status" value="1"/>
</dbReference>
<gene>
    <name evidence="5" type="ORF">TMCBR2_gp004</name>
</gene>
<feature type="region of interest" description="Disordered" evidence="4">
    <location>
        <begin position="392"/>
        <end position="441"/>
    </location>
</feature>
<proteinExistence type="predicted"/>
<accession>A0AAE9YFX7</accession>
<evidence type="ECO:0000256" key="3">
    <source>
        <dbReference type="ARBA" id="ARBA00023219"/>
    </source>
</evidence>
<evidence type="ECO:0000256" key="2">
    <source>
        <dbReference type="ARBA" id="ARBA00023009"/>
    </source>
</evidence>
<reference evidence="5 6" key="1">
    <citation type="submission" date="2023-01" db="EMBL/GenBank/DDBJ databases">
        <title>New species of Caulobacter bacteriophages in the Kronosvirus genus.</title>
        <authorList>
            <person name="Mohammadi T."/>
            <person name="Millwood A."/>
            <person name="Ely B."/>
        </authorList>
    </citation>
    <scope>NUCLEOTIDE SEQUENCE [LARGE SCALE GENOMIC DNA]</scope>
    <source>
        <strain evidence="5 6">TMCBR2</strain>
    </source>
</reference>
<dbReference type="EMBL" id="OQ269668">
    <property type="protein sequence ID" value="WCS66489.1"/>
    <property type="molecule type" value="Genomic_DNA"/>
</dbReference>
<dbReference type="NCBIfam" id="TIGR01537">
    <property type="entry name" value="portal_HK97"/>
    <property type="match status" value="1"/>
</dbReference>
<feature type="compositionally biased region" description="Basic and acidic residues" evidence="4">
    <location>
        <begin position="392"/>
        <end position="406"/>
    </location>
</feature>
<protein>
    <submittedName>
        <fullName evidence="5">Portal protein</fullName>
    </submittedName>
</protein>
<keyword evidence="2" id="KW-1171">Viral genome ejection through host cell envelope</keyword>
<keyword evidence="2" id="KW-1160">Virus entry into host cell</keyword>
<name>A0AAE9YFX7_9CAUD</name>
<keyword evidence="2" id="KW-1162">Viral penetration into host cytoplasm</keyword>
<organism evidence="5 6">
    <name type="scientific">Caulobacter phage TMCBR2</name>
    <dbReference type="NCBI Taxonomy" id="3025404"/>
    <lineage>
        <taxon>Viruses</taxon>
        <taxon>Duplodnaviria</taxon>
        <taxon>Heunggongvirae</taxon>
        <taxon>Uroviricota</taxon>
        <taxon>Caudoviricetes</taxon>
        <taxon>Caudoviricetes incertae sedis</taxon>
        <taxon>Kronosvirus</taxon>
        <taxon>Kronosvirus pomeria</taxon>
    </lineage>
</organism>
<keyword evidence="3" id="KW-0231">Viral genome packaging</keyword>
<keyword evidence="1" id="KW-1188">Viral release from host cell</keyword>
<evidence type="ECO:0000256" key="1">
    <source>
        <dbReference type="ARBA" id="ARBA00022950"/>
    </source>
</evidence>
<evidence type="ECO:0000313" key="5">
    <source>
        <dbReference type="EMBL" id="WCS66489.1"/>
    </source>
</evidence>
<evidence type="ECO:0000313" key="6">
    <source>
        <dbReference type="Proteomes" id="UP001218377"/>
    </source>
</evidence>